<protein>
    <submittedName>
        <fullName evidence="1">Uncharacterized protein</fullName>
    </submittedName>
</protein>
<evidence type="ECO:0000313" key="1">
    <source>
        <dbReference type="EMBL" id="QGY72917.1"/>
    </source>
</evidence>
<dbReference type="EMBL" id="MN695289">
    <property type="protein sequence ID" value="QGY72917.1"/>
    <property type="molecule type" value="Genomic_DNA"/>
</dbReference>
<proteinExistence type="predicted"/>
<organism evidence="1">
    <name type="scientific">Mycetohabitans sp</name>
    <dbReference type="NCBI Taxonomy" id="2571162"/>
    <lineage>
        <taxon>Bacteria</taxon>
        <taxon>Pseudomonadati</taxon>
        <taxon>Pseudomonadota</taxon>
        <taxon>Betaproteobacteria</taxon>
        <taxon>Burkholderiales</taxon>
        <taxon>Burkholderiaceae</taxon>
        <taxon>Mycetohabitans</taxon>
    </lineage>
</organism>
<name>A0A6B9HDT1_9BURK</name>
<reference evidence="1" key="1">
    <citation type="journal article" date="2020" name="ACS Chem. Biol.">
        <title>Genome Mining and Heterologous Expression Reveal Two Distinct Families of Lasso Peptides Highly Conserved in Endofungal Bacteria.</title>
        <authorList>
            <person name="Bratovanov E.V."/>
            <person name="Ishida K."/>
            <person name="Heinze B."/>
            <person name="Pidot S.J."/>
            <person name="Stinear T.P."/>
            <person name="Hegemann J.D."/>
            <person name="Marahiel M.A."/>
            <person name="Hertweck C."/>
        </authorList>
    </citation>
    <scope>NUCLEOTIDE SEQUENCE</scope>
    <source>
        <strain evidence="1">B8</strain>
    </source>
</reference>
<accession>A0A6B9HDT1</accession>
<sequence length="87" mass="9350">MHSFAIKVAYGRSQIVGAMPLRNTTDPANLVGATGKSNCRQTLRPRAAVRDRLDVDLQSRPPEHGLGRIDAKTAAGHGRIASTFGLR</sequence>
<dbReference type="AlphaFoldDB" id="A0A6B9HDT1"/>